<dbReference type="GO" id="GO:0032259">
    <property type="term" value="P:methylation"/>
    <property type="evidence" value="ECO:0007669"/>
    <property type="project" value="UniProtKB-KW"/>
</dbReference>
<evidence type="ECO:0000256" key="2">
    <source>
        <dbReference type="ARBA" id="ARBA00022692"/>
    </source>
</evidence>
<feature type="transmembrane region" description="Helical" evidence="5">
    <location>
        <begin position="51"/>
        <end position="84"/>
    </location>
</feature>
<keyword evidence="6" id="KW-0489">Methyltransferase</keyword>
<evidence type="ECO:0000256" key="4">
    <source>
        <dbReference type="ARBA" id="ARBA00023136"/>
    </source>
</evidence>
<dbReference type="Pfam" id="PF04191">
    <property type="entry name" value="PEMT"/>
    <property type="match status" value="1"/>
</dbReference>
<dbReference type="EMBL" id="CABPSM010000005">
    <property type="protein sequence ID" value="VVE02961.1"/>
    <property type="molecule type" value="Genomic_DNA"/>
</dbReference>
<evidence type="ECO:0000256" key="3">
    <source>
        <dbReference type="ARBA" id="ARBA00022989"/>
    </source>
</evidence>
<keyword evidence="7" id="KW-1185">Reference proteome</keyword>
<evidence type="ECO:0000313" key="7">
    <source>
        <dbReference type="Proteomes" id="UP000343317"/>
    </source>
</evidence>
<dbReference type="Proteomes" id="UP000343317">
    <property type="component" value="Unassembled WGS sequence"/>
</dbReference>
<dbReference type="RefSeq" id="WP_246178031.1">
    <property type="nucleotide sequence ID" value="NZ_CABPSM010000005.1"/>
</dbReference>
<protein>
    <submittedName>
        <fullName evidence="6">Isoprenylcysteine carboxylmethyltransferase family protein</fullName>
    </submittedName>
</protein>
<accession>A0A5E4USI5</accession>
<name>A0A5E4USI5_9BURK</name>
<keyword evidence="2 5" id="KW-0812">Transmembrane</keyword>
<dbReference type="Gene3D" id="1.20.120.1630">
    <property type="match status" value="1"/>
</dbReference>
<sequence>MDHDHHETPSFWRSRAGLALLSKSWHFLYHAQRRHHIATAGPYRWVRHSQYIGFVAIVFGFLLQWPTLLTLAMFPVMVAMYVRLSIMEERESKQAFGQAWLDYAAVTPQLIPKFGRNGALPVNNH</sequence>
<comment type="subcellular location">
    <subcellularLocation>
        <location evidence="1">Endomembrane system</location>
        <topology evidence="1">Multi-pass membrane protein</topology>
    </subcellularLocation>
</comment>
<keyword evidence="4 5" id="KW-0472">Membrane</keyword>
<dbReference type="PANTHER" id="PTHR12714">
    <property type="entry name" value="PROTEIN-S ISOPRENYLCYSTEINE O-METHYLTRANSFERASE"/>
    <property type="match status" value="1"/>
</dbReference>
<gene>
    <name evidence="6" type="ORF">PHO31112_02232</name>
</gene>
<dbReference type="GO" id="GO:0012505">
    <property type="term" value="C:endomembrane system"/>
    <property type="evidence" value="ECO:0007669"/>
    <property type="project" value="UniProtKB-SubCell"/>
</dbReference>
<dbReference type="InterPro" id="IPR007318">
    <property type="entry name" value="Phopholipid_MeTrfase"/>
</dbReference>
<evidence type="ECO:0000256" key="5">
    <source>
        <dbReference type="SAM" id="Phobius"/>
    </source>
</evidence>
<keyword evidence="6" id="KW-0808">Transferase</keyword>
<evidence type="ECO:0000256" key="1">
    <source>
        <dbReference type="ARBA" id="ARBA00004127"/>
    </source>
</evidence>
<organism evidence="6 7">
    <name type="scientific">Pandoraea horticolens</name>
    <dbReference type="NCBI Taxonomy" id="2508298"/>
    <lineage>
        <taxon>Bacteria</taxon>
        <taxon>Pseudomonadati</taxon>
        <taxon>Pseudomonadota</taxon>
        <taxon>Betaproteobacteria</taxon>
        <taxon>Burkholderiales</taxon>
        <taxon>Burkholderiaceae</taxon>
        <taxon>Pandoraea</taxon>
    </lineage>
</organism>
<dbReference type="GO" id="GO:0008168">
    <property type="term" value="F:methyltransferase activity"/>
    <property type="evidence" value="ECO:0007669"/>
    <property type="project" value="UniProtKB-KW"/>
</dbReference>
<reference evidence="6 7" key="1">
    <citation type="submission" date="2019-08" db="EMBL/GenBank/DDBJ databases">
        <authorList>
            <person name="Peeters C."/>
        </authorList>
    </citation>
    <scope>NUCLEOTIDE SEQUENCE [LARGE SCALE GENOMIC DNA]</scope>
    <source>
        <strain evidence="6 7">LMG 31112</strain>
    </source>
</reference>
<dbReference type="AlphaFoldDB" id="A0A5E4USI5"/>
<dbReference type="PANTHER" id="PTHR12714:SF9">
    <property type="entry name" value="PROTEIN-S-ISOPRENYLCYSTEINE O-METHYLTRANSFERASE"/>
    <property type="match status" value="1"/>
</dbReference>
<proteinExistence type="predicted"/>
<evidence type="ECO:0000313" key="6">
    <source>
        <dbReference type="EMBL" id="VVE02961.1"/>
    </source>
</evidence>
<keyword evidence="3 5" id="KW-1133">Transmembrane helix</keyword>